<reference evidence="2" key="1">
    <citation type="submission" date="2015-08" db="EMBL/GenBank/DDBJ databases">
        <authorList>
            <person name="Babu N.S."/>
            <person name="Beckwith C.J."/>
            <person name="Beseler K.G."/>
            <person name="Brison A."/>
            <person name="Carone J.V."/>
            <person name="Caskin T.P."/>
            <person name="Diamond M."/>
            <person name="Durham M.E."/>
            <person name="Foxe J.M."/>
            <person name="Go M."/>
            <person name="Henderson B.A."/>
            <person name="Jones I.B."/>
            <person name="McGettigan J.A."/>
            <person name="Micheletti S.J."/>
            <person name="Nasrallah M.E."/>
            <person name="Ortiz D."/>
            <person name="Piller C.R."/>
            <person name="Privatt S.R."/>
            <person name="Schneider S.L."/>
            <person name="Sharp S."/>
            <person name="Smith T.C."/>
            <person name="Stanton J.D."/>
            <person name="Ullery H.E."/>
            <person name="Wilson R.J."/>
            <person name="Serrano M.G."/>
            <person name="Buck G."/>
            <person name="Lee V."/>
            <person name="Wang Y."/>
            <person name="Carvalho R."/>
            <person name="Voegtly L."/>
            <person name="Shi R."/>
            <person name="Duckworth R."/>
            <person name="Johnson A."/>
            <person name="Loviza R."/>
            <person name="Walstead R."/>
            <person name="Shah Z."/>
            <person name="Kiflezghi M."/>
            <person name="Wade K."/>
            <person name="Ball S.L."/>
            <person name="Bradley K.W."/>
            <person name="Asai D.J."/>
            <person name="Bowman C.A."/>
            <person name="Russell D.A."/>
            <person name="Pope W.H."/>
            <person name="Jacobs-Sera D."/>
            <person name="Hendrix R.W."/>
            <person name="Hatfull G.F."/>
        </authorList>
    </citation>
    <scope>NUCLEOTIDE SEQUENCE</scope>
</reference>
<evidence type="ECO:0000256" key="1">
    <source>
        <dbReference type="SAM" id="MobiDB-lite"/>
    </source>
</evidence>
<proteinExistence type="predicted"/>
<organism evidence="2">
    <name type="scientific">Auxenochlorella protothecoides</name>
    <name type="common">Green microalga</name>
    <name type="synonym">Chlorella protothecoides</name>
    <dbReference type="NCBI Taxonomy" id="3075"/>
    <lineage>
        <taxon>Eukaryota</taxon>
        <taxon>Viridiplantae</taxon>
        <taxon>Chlorophyta</taxon>
        <taxon>core chlorophytes</taxon>
        <taxon>Trebouxiophyceae</taxon>
        <taxon>Chlorellales</taxon>
        <taxon>Chlorellaceae</taxon>
        <taxon>Auxenochlorella</taxon>
    </lineage>
</organism>
<gene>
    <name evidence="2" type="ORF">g.54298</name>
</gene>
<evidence type="ECO:0000313" key="2">
    <source>
        <dbReference type="EMBL" id="JAT78285.1"/>
    </source>
</evidence>
<sequence>MSSKSPASGAFGSVISTDRVSSETSEPPTSAQVGALVADVHSHVPEFQSRALSILAHISAQPGFQMHVWPGLTAALLEVLHDGLRAATTDPQSCPYDLYPSSGDLQRQMQALEAAQTAAAILRTAVAAGGAAAAMAAVEAGCLPLLARVLWAVHSAAPSAWPAAAARVPRTPVPAHDPGPAALCHVGSTLLRTVPALAAYVAAGQPEVLRACLRLMRPGAVSGGALLAVFAGEAVAALLLAAPPNSPMAAATRAVCWEEGDLLEVLHLLITLPYSELRSLASEYLTTQMDPGLLHELGEGREGGSVEALGPRRAAAIATAPDYLAMTHQAQAVSSAVMVLRRLVEGGEESARSRLASSPRLVEDVASVVLTTRPGYPLAWQAAVQGVAACREVLDGHMTPIMFQRSILVRQARFDAGVVLAVLGLDPATRRMVQPYADRLAVGVACGKVAVTQPLSALLALLTMTHRRVRGAKLRE</sequence>
<name>A0A1D2AHA8_AUXPR</name>
<dbReference type="EMBL" id="GDKF01000337">
    <property type="protein sequence ID" value="JAT78285.1"/>
    <property type="molecule type" value="Transcribed_RNA"/>
</dbReference>
<feature type="compositionally biased region" description="Polar residues" evidence="1">
    <location>
        <begin position="14"/>
        <end position="30"/>
    </location>
</feature>
<accession>A0A1D2AHA8</accession>
<dbReference type="AlphaFoldDB" id="A0A1D2AHA8"/>
<feature type="region of interest" description="Disordered" evidence="1">
    <location>
        <begin position="1"/>
        <end position="30"/>
    </location>
</feature>
<protein>
    <submittedName>
        <fullName evidence="2">Uncharacterized protein</fullName>
    </submittedName>
</protein>